<organism evidence="4 5">
    <name type="scientific">Zancudomyces culisetae</name>
    <name type="common">Gut fungus</name>
    <name type="synonym">Smittium culisetae</name>
    <dbReference type="NCBI Taxonomy" id="1213189"/>
    <lineage>
        <taxon>Eukaryota</taxon>
        <taxon>Fungi</taxon>
        <taxon>Fungi incertae sedis</taxon>
        <taxon>Zoopagomycota</taxon>
        <taxon>Kickxellomycotina</taxon>
        <taxon>Harpellomycetes</taxon>
        <taxon>Harpellales</taxon>
        <taxon>Legeriomycetaceae</taxon>
        <taxon>Zancudomyces</taxon>
    </lineage>
</organism>
<name>A0A1R1PWR5_ZANCU</name>
<reference evidence="5" key="1">
    <citation type="submission" date="2017-01" db="EMBL/GenBank/DDBJ databases">
        <authorList>
            <person name="Wang Y."/>
            <person name="White M."/>
            <person name="Kvist S."/>
            <person name="Moncalvo J.-M."/>
        </authorList>
    </citation>
    <scope>NUCLEOTIDE SEQUENCE [LARGE SCALE GENOMIC DNA]</scope>
    <source>
        <strain evidence="5">COL-18-3</strain>
    </source>
</reference>
<keyword evidence="5" id="KW-1185">Reference proteome</keyword>
<dbReference type="EMBL" id="LSSK01000602">
    <property type="protein sequence ID" value="OMH82758.1"/>
    <property type="molecule type" value="Genomic_DNA"/>
</dbReference>
<dbReference type="Proteomes" id="UP000188320">
    <property type="component" value="Unassembled WGS sequence"/>
</dbReference>
<gene>
    <name evidence="4" type="ORF">AX774_g1097</name>
    <name evidence="3" type="ORF">AX774_g3759</name>
</gene>
<sequence>MSFSERIFFGATGLGGGYVNRNHRNDKSGWKGKGSERERVQDESSEVLYEICKKSKELVVQSSMKVCEKQEELVNEIRKVEKQMEESRKRAEKINKQVRMEMELSYRLKSIGRVAEESYEAMNGIFESMERLERMLPKRLQLMEGDTEGQKRYGRLVESMTARRYKGVGSKEKEEMRKHKTMGEYVKKIEKKVDEDENELEENIEFDRREESERKGERAYEEKAEVDGKTLGLAAHTQFKWGLIGRAASPLGDYRDYKGKTQEEEKGGIKGFAPSSDVGA</sequence>
<feature type="region of interest" description="Disordered" evidence="2">
    <location>
        <begin position="196"/>
        <end position="225"/>
    </location>
</feature>
<evidence type="ECO:0000256" key="2">
    <source>
        <dbReference type="SAM" id="MobiDB-lite"/>
    </source>
</evidence>
<protein>
    <submittedName>
        <fullName evidence="4">Uncharacterized protein</fullName>
    </submittedName>
</protein>
<feature type="coiled-coil region" evidence="1">
    <location>
        <begin position="67"/>
        <end position="101"/>
    </location>
</feature>
<dbReference type="OrthoDB" id="10035640at2759"/>
<comment type="caution">
    <text evidence="4">The sequence shown here is derived from an EMBL/GenBank/DDBJ whole genome shotgun (WGS) entry which is preliminary data.</text>
</comment>
<proteinExistence type="predicted"/>
<dbReference type="AlphaFoldDB" id="A0A1R1PWR5"/>
<evidence type="ECO:0000313" key="3">
    <source>
        <dbReference type="EMBL" id="OMH82758.1"/>
    </source>
</evidence>
<feature type="region of interest" description="Disordered" evidence="2">
    <location>
        <begin position="249"/>
        <end position="280"/>
    </location>
</feature>
<feature type="compositionally biased region" description="Basic and acidic residues" evidence="2">
    <location>
        <begin position="23"/>
        <end position="38"/>
    </location>
</feature>
<evidence type="ECO:0000313" key="4">
    <source>
        <dbReference type="EMBL" id="OMH85342.1"/>
    </source>
</evidence>
<keyword evidence="1" id="KW-0175">Coiled coil</keyword>
<feature type="compositionally biased region" description="Basic and acidic residues" evidence="2">
    <location>
        <begin position="253"/>
        <end position="268"/>
    </location>
</feature>
<accession>A0A1R1PWR5</accession>
<feature type="compositionally biased region" description="Basic and acidic residues" evidence="2">
    <location>
        <begin position="205"/>
        <end position="225"/>
    </location>
</feature>
<feature type="region of interest" description="Disordered" evidence="2">
    <location>
        <begin position="18"/>
        <end position="38"/>
    </location>
</feature>
<evidence type="ECO:0000256" key="1">
    <source>
        <dbReference type="SAM" id="Coils"/>
    </source>
</evidence>
<reference evidence="4" key="2">
    <citation type="submission" date="2017-01" db="EMBL/GenBank/DDBJ databases">
        <authorList>
            <person name="Mah S.A."/>
            <person name="Swanson W.J."/>
            <person name="Moy G.W."/>
            <person name="Vacquier V.D."/>
        </authorList>
    </citation>
    <scope>NUCLEOTIDE SEQUENCE [LARGE SCALE GENOMIC DNA]</scope>
    <source>
        <strain evidence="4">COL-18-3</strain>
    </source>
</reference>
<evidence type="ECO:0000313" key="5">
    <source>
        <dbReference type="Proteomes" id="UP000188320"/>
    </source>
</evidence>
<dbReference type="EMBL" id="LSSK01000093">
    <property type="protein sequence ID" value="OMH85342.1"/>
    <property type="molecule type" value="Genomic_DNA"/>
</dbReference>